<evidence type="ECO:0000259" key="5">
    <source>
        <dbReference type="PROSITE" id="PS51462"/>
    </source>
</evidence>
<proteinExistence type="inferred from homology"/>
<dbReference type="PANTHER" id="PTHR43046">
    <property type="entry name" value="GDP-MANNOSE MANNOSYL HYDROLASE"/>
    <property type="match status" value="1"/>
</dbReference>
<dbReference type="Gene3D" id="3.90.79.10">
    <property type="entry name" value="Nucleoside Triphosphate Pyrophosphohydrolase"/>
    <property type="match status" value="1"/>
</dbReference>
<comment type="similarity">
    <text evidence="2 4">Belongs to the Nudix hydrolase family.</text>
</comment>
<dbReference type="SUPFAM" id="SSF55811">
    <property type="entry name" value="Nudix"/>
    <property type="match status" value="1"/>
</dbReference>
<name>A0ABN3HRB4_9ACTN</name>
<reference evidence="6 7" key="1">
    <citation type="journal article" date="2019" name="Int. J. Syst. Evol. Microbiol.">
        <title>The Global Catalogue of Microorganisms (GCM) 10K type strain sequencing project: providing services to taxonomists for standard genome sequencing and annotation.</title>
        <authorList>
            <consortium name="The Broad Institute Genomics Platform"/>
            <consortium name="The Broad Institute Genome Sequencing Center for Infectious Disease"/>
            <person name="Wu L."/>
            <person name="Ma J."/>
        </authorList>
    </citation>
    <scope>NUCLEOTIDE SEQUENCE [LARGE SCALE GENOMIC DNA]</scope>
    <source>
        <strain evidence="6 7">JCM 6921</strain>
    </source>
</reference>
<dbReference type="PRINTS" id="PR00502">
    <property type="entry name" value="NUDIXFAMILY"/>
</dbReference>
<keyword evidence="7" id="KW-1185">Reference proteome</keyword>
<dbReference type="PANTHER" id="PTHR43046:SF14">
    <property type="entry name" value="MUTT_NUDIX FAMILY PROTEIN"/>
    <property type="match status" value="1"/>
</dbReference>
<dbReference type="EMBL" id="BAAATJ010000002">
    <property type="protein sequence ID" value="GAA2386225.1"/>
    <property type="molecule type" value="Genomic_DNA"/>
</dbReference>
<dbReference type="CDD" id="cd02883">
    <property type="entry name" value="NUDIX_Hydrolase"/>
    <property type="match status" value="1"/>
</dbReference>
<evidence type="ECO:0000256" key="4">
    <source>
        <dbReference type="RuleBase" id="RU003476"/>
    </source>
</evidence>
<dbReference type="PROSITE" id="PS51462">
    <property type="entry name" value="NUDIX"/>
    <property type="match status" value="1"/>
</dbReference>
<dbReference type="Pfam" id="PF00293">
    <property type="entry name" value="NUDIX"/>
    <property type="match status" value="1"/>
</dbReference>
<evidence type="ECO:0000313" key="7">
    <source>
        <dbReference type="Proteomes" id="UP001500058"/>
    </source>
</evidence>
<dbReference type="PROSITE" id="PS00893">
    <property type="entry name" value="NUDIX_BOX"/>
    <property type="match status" value="1"/>
</dbReference>
<dbReference type="InterPro" id="IPR020476">
    <property type="entry name" value="Nudix_hydrolase"/>
</dbReference>
<evidence type="ECO:0000256" key="2">
    <source>
        <dbReference type="ARBA" id="ARBA00005582"/>
    </source>
</evidence>
<protein>
    <submittedName>
        <fullName evidence="6">NUDIX hydrolase</fullName>
    </submittedName>
</protein>
<feature type="domain" description="Nudix hydrolase" evidence="5">
    <location>
        <begin position="3"/>
        <end position="128"/>
    </location>
</feature>
<comment type="cofactor">
    <cofactor evidence="1">
        <name>Mg(2+)</name>
        <dbReference type="ChEBI" id="CHEBI:18420"/>
    </cofactor>
</comment>
<dbReference type="InterPro" id="IPR020084">
    <property type="entry name" value="NUDIX_hydrolase_CS"/>
</dbReference>
<evidence type="ECO:0000256" key="1">
    <source>
        <dbReference type="ARBA" id="ARBA00001946"/>
    </source>
</evidence>
<comment type="caution">
    <text evidence="6">The sequence shown here is derived from an EMBL/GenBank/DDBJ whole genome shotgun (WGS) entry which is preliminary data.</text>
</comment>
<accession>A0ABN3HRB4</accession>
<keyword evidence="3 4" id="KW-0378">Hydrolase</keyword>
<dbReference type="InterPro" id="IPR000086">
    <property type="entry name" value="NUDIX_hydrolase_dom"/>
</dbReference>
<evidence type="ECO:0000256" key="3">
    <source>
        <dbReference type="ARBA" id="ARBA00022801"/>
    </source>
</evidence>
<dbReference type="InterPro" id="IPR015797">
    <property type="entry name" value="NUDIX_hydrolase-like_dom_sf"/>
</dbReference>
<sequence length="133" mass="14239">MAQGRPGIAVAVVARGGRVLMVRRRVAEGGLSWQFPAGEIEPGETAGDAAVREAAEETGLVVRAVAPLGERTHPVTRRAMAYWACEALSGTAEVRDAEELADLAWCTYAGVEERVPHGLYEPVRRYLAGILTP</sequence>
<dbReference type="GO" id="GO:0016787">
    <property type="term" value="F:hydrolase activity"/>
    <property type="evidence" value="ECO:0007669"/>
    <property type="project" value="UniProtKB-KW"/>
</dbReference>
<organism evidence="6 7">
    <name type="scientific">Streptomyces glaucosporus</name>
    <dbReference type="NCBI Taxonomy" id="284044"/>
    <lineage>
        <taxon>Bacteria</taxon>
        <taxon>Bacillati</taxon>
        <taxon>Actinomycetota</taxon>
        <taxon>Actinomycetes</taxon>
        <taxon>Kitasatosporales</taxon>
        <taxon>Streptomycetaceae</taxon>
        <taxon>Streptomyces</taxon>
    </lineage>
</organism>
<dbReference type="RefSeq" id="WP_344629240.1">
    <property type="nucleotide sequence ID" value="NZ_BAAATJ010000002.1"/>
</dbReference>
<dbReference type="Proteomes" id="UP001500058">
    <property type="component" value="Unassembled WGS sequence"/>
</dbReference>
<evidence type="ECO:0000313" key="6">
    <source>
        <dbReference type="EMBL" id="GAA2386225.1"/>
    </source>
</evidence>
<gene>
    <name evidence="6" type="ORF">GCM10010420_06160</name>
</gene>